<dbReference type="Proteomes" id="UP000265366">
    <property type="component" value="Unassembled WGS sequence"/>
</dbReference>
<gene>
    <name evidence="1" type="ORF">D2V17_14085</name>
</gene>
<comment type="caution">
    <text evidence="1">The sequence shown here is derived from an EMBL/GenBank/DDBJ whole genome shotgun (WGS) entry which is preliminary data.</text>
</comment>
<name>A0A3A1P5R8_9SPHN</name>
<dbReference type="AlphaFoldDB" id="A0A3A1P5R8"/>
<evidence type="ECO:0000313" key="2">
    <source>
        <dbReference type="Proteomes" id="UP000265366"/>
    </source>
</evidence>
<reference evidence="1 2" key="1">
    <citation type="submission" date="2018-08" db="EMBL/GenBank/DDBJ databases">
        <title>Erythrobacter zhengii sp.nov., a bacterium isolated from deep-sea sediment.</title>
        <authorList>
            <person name="Fang C."/>
            <person name="Wu Y.-H."/>
            <person name="Sun C."/>
            <person name="Wang H."/>
            <person name="Cheng H."/>
            <person name="Meng F.-X."/>
            <person name="Wang C.-S."/>
            <person name="Xu X.-W."/>
        </authorList>
    </citation>
    <scope>NUCLEOTIDE SEQUENCE [LARGE SCALE GENOMIC DNA]</scope>
    <source>
        <strain evidence="1 2">CCTCC AB 2015396</strain>
    </source>
</reference>
<sequence>MLVPALGSMPKLARLIGEEWVQLYDGEPSGKRLADFAAHLRSWPGGAQPNPLFDPAKLVEQPASD</sequence>
<organism evidence="1 2">
    <name type="scientific">Aurantiacibacter xanthus</name>
    <dbReference type="NCBI Taxonomy" id="1784712"/>
    <lineage>
        <taxon>Bacteria</taxon>
        <taxon>Pseudomonadati</taxon>
        <taxon>Pseudomonadota</taxon>
        <taxon>Alphaproteobacteria</taxon>
        <taxon>Sphingomonadales</taxon>
        <taxon>Erythrobacteraceae</taxon>
        <taxon>Aurantiacibacter</taxon>
    </lineage>
</organism>
<dbReference type="EMBL" id="QXFM01000114">
    <property type="protein sequence ID" value="RIV82929.1"/>
    <property type="molecule type" value="Genomic_DNA"/>
</dbReference>
<accession>A0A3A1P5R8</accession>
<keyword evidence="2" id="KW-1185">Reference proteome</keyword>
<proteinExistence type="predicted"/>
<protein>
    <submittedName>
        <fullName evidence="1">Uncharacterized protein</fullName>
    </submittedName>
</protein>
<evidence type="ECO:0000313" key="1">
    <source>
        <dbReference type="EMBL" id="RIV82929.1"/>
    </source>
</evidence>